<keyword evidence="2" id="KW-1133">Transmembrane helix</keyword>
<keyword evidence="2" id="KW-0472">Membrane</keyword>
<evidence type="ECO:0008006" key="5">
    <source>
        <dbReference type="Google" id="ProtNLM"/>
    </source>
</evidence>
<feature type="compositionally biased region" description="Low complexity" evidence="1">
    <location>
        <begin position="93"/>
        <end position="107"/>
    </location>
</feature>
<evidence type="ECO:0000313" key="4">
    <source>
        <dbReference type="Proteomes" id="UP000608071"/>
    </source>
</evidence>
<evidence type="ECO:0000313" key="3">
    <source>
        <dbReference type="EMBL" id="MBD7968667.1"/>
    </source>
</evidence>
<protein>
    <recommendedName>
        <fullName evidence="5">DUF4367 domain-containing protein</fullName>
    </recommendedName>
</protein>
<name>A0ABR8SZ13_9BACL</name>
<keyword evidence="4" id="KW-1185">Reference proteome</keyword>
<feature type="compositionally biased region" description="Basic and acidic residues" evidence="1">
    <location>
        <begin position="112"/>
        <end position="132"/>
    </location>
</feature>
<sequence length="270" mass="30549">MTKKHHEEWEKRVKEDPFADEPFTEEHKRRVMQSVQRISQNPAPKKQTVWLKRILPTVAICSSLIAAVWWFLPGTELTPSQPEMISMSEAGPSAESTAESTDSEAYSMTQKETNRNAKQHEEIADSSSKEEQSKLRFSDQELWLQDLIKEADLIAELKITNPNRDGLGLQGDVEKIMISHVNEVPSALKINRSETVNLTDLPFEAEDRVVLFLKKTEKLDTYNLAGETQNVYVVSADNLVSSIGSAPNSSAMEEIPYDEFIENIKALEDQ</sequence>
<proteinExistence type="predicted"/>
<feature type="compositionally biased region" description="Basic and acidic residues" evidence="1">
    <location>
        <begin position="1"/>
        <end position="17"/>
    </location>
</feature>
<organism evidence="3 4">
    <name type="scientific">Paenibacillus gallinarum</name>
    <dbReference type="NCBI Taxonomy" id="2762232"/>
    <lineage>
        <taxon>Bacteria</taxon>
        <taxon>Bacillati</taxon>
        <taxon>Bacillota</taxon>
        <taxon>Bacilli</taxon>
        <taxon>Bacillales</taxon>
        <taxon>Paenibacillaceae</taxon>
        <taxon>Paenibacillus</taxon>
    </lineage>
</organism>
<reference evidence="3 4" key="1">
    <citation type="submission" date="2020-08" db="EMBL/GenBank/DDBJ databases">
        <title>A Genomic Blueprint of the Chicken Gut Microbiome.</title>
        <authorList>
            <person name="Gilroy R."/>
            <person name="Ravi A."/>
            <person name="Getino M."/>
            <person name="Pursley I."/>
            <person name="Horton D.L."/>
            <person name="Alikhan N.-F."/>
            <person name="Baker D."/>
            <person name="Gharbi K."/>
            <person name="Hall N."/>
            <person name="Watson M."/>
            <person name="Adriaenssens E.M."/>
            <person name="Foster-Nyarko E."/>
            <person name="Jarju S."/>
            <person name="Secka A."/>
            <person name="Antonio M."/>
            <person name="Oren A."/>
            <person name="Chaudhuri R."/>
            <person name="La Ragione R.M."/>
            <person name="Hildebrand F."/>
            <person name="Pallen M.J."/>
        </authorList>
    </citation>
    <scope>NUCLEOTIDE SEQUENCE [LARGE SCALE GENOMIC DNA]</scope>
    <source>
        <strain evidence="3 4">Sa2BVA9</strain>
    </source>
</reference>
<feature type="transmembrane region" description="Helical" evidence="2">
    <location>
        <begin position="54"/>
        <end position="72"/>
    </location>
</feature>
<evidence type="ECO:0000256" key="2">
    <source>
        <dbReference type="SAM" id="Phobius"/>
    </source>
</evidence>
<dbReference type="Proteomes" id="UP000608071">
    <property type="component" value="Unassembled WGS sequence"/>
</dbReference>
<dbReference type="EMBL" id="JACSQL010000004">
    <property type="protein sequence ID" value="MBD7968667.1"/>
    <property type="molecule type" value="Genomic_DNA"/>
</dbReference>
<accession>A0ABR8SZ13</accession>
<feature type="region of interest" description="Disordered" evidence="1">
    <location>
        <begin position="85"/>
        <end position="132"/>
    </location>
</feature>
<evidence type="ECO:0000256" key="1">
    <source>
        <dbReference type="SAM" id="MobiDB-lite"/>
    </source>
</evidence>
<dbReference type="RefSeq" id="WP_191799955.1">
    <property type="nucleotide sequence ID" value="NZ_JACSQL010000004.1"/>
</dbReference>
<feature type="region of interest" description="Disordered" evidence="1">
    <location>
        <begin position="1"/>
        <end position="28"/>
    </location>
</feature>
<keyword evidence="2" id="KW-0812">Transmembrane</keyword>
<gene>
    <name evidence="3" type="ORF">H9647_11395</name>
</gene>
<comment type="caution">
    <text evidence="3">The sequence shown here is derived from an EMBL/GenBank/DDBJ whole genome shotgun (WGS) entry which is preliminary data.</text>
</comment>